<sequence length="139" mass="16402">MQSEINSLRQQIATLQIELALKEQIQKMQSEIDLLKWRINEITSVDSVSTSTSTNDNYIIDNTNWRLSTIYPDYIQFVVNYISSWPEYKIDKVNSIGLYQEYLTWYETNNKKALSNNILGKKFALIDIERKRAGNRKRE</sequence>
<evidence type="ECO:0000313" key="1">
    <source>
        <dbReference type="EMBL" id="CAG8624574.1"/>
    </source>
</evidence>
<protein>
    <submittedName>
        <fullName evidence="1">37235_t:CDS:1</fullName>
    </submittedName>
</protein>
<evidence type="ECO:0000313" key="2">
    <source>
        <dbReference type="Proteomes" id="UP000789901"/>
    </source>
</evidence>
<gene>
    <name evidence="1" type="ORF">GMARGA_LOCUS8013</name>
</gene>
<dbReference type="EMBL" id="CAJVQB010004020">
    <property type="protein sequence ID" value="CAG8624574.1"/>
    <property type="molecule type" value="Genomic_DNA"/>
</dbReference>
<dbReference type="Proteomes" id="UP000789901">
    <property type="component" value="Unassembled WGS sequence"/>
</dbReference>
<keyword evidence="2" id="KW-1185">Reference proteome</keyword>
<organism evidence="1 2">
    <name type="scientific">Gigaspora margarita</name>
    <dbReference type="NCBI Taxonomy" id="4874"/>
    <lineage>
        <taxon>Eukaryota</taxon>
        <taxon>Fungi</taxon>
        <taxon>Fungi incertae sedis</taxon>
        <taxon>Mucoromycota</taxon>
        <taxon>Glomeromycotina</taxon>
        <taxon>Glomeromycetes</taxon>
        <taxon>Diversisporales</taxon>
        <taxon>Gigasporaceae</taxon>
        <taxon>Gigaspora</taxon>
    </lineage>
</organism>
<proteinExistence type="predicted"/>
<comment type="caution">
    <text evidence="1">The sequence shown here is derived from an EMBL/GenBank/DDBJ whole genome shotgun (WGS) entry which is preliminary data.</text>
</comment>
<name>A0ABN7UMI6_GIGMA</name>
<reference evidence="1 2" key="1">
    <citation type="submission" date="2021-06" db="EMBL/GenBank/DDBJ databases">
        <authorList>
            <person name="Kallberg Y."/>
            <person name="Tangrot J."/>
            <person name="Rosling A."/>
        </authorList>
    </citation>
    <scope>NUCLEOTIDE SEQUENCE [LARGE SCALE GENOMIC DNA]</scope>
    <source>
        <strain evidence="1 2">120-4 pot B 10/14</strain>
    </source>
</reference>
<accession>A0ABN7UMI6</accession>